<keyword evidence="2" id="KW-1185">Reference proteome</keyword>
<organism evidence="1 2">
    <name type="scientific">Funneliformis geosporum</name>
    <dbReference type="NCBI Taxonomy" id="1117311"/>
    <lineage>
        <taxon>Eukaryota</taxon>
        <taxon>Fungi</taxon>
        <taxon>Fungi incertae sedis</taxon>
        <taxon>Mucoromycota</taxon>
        <taxon>Glomeromycotina</taxon>
        <taxon>Glomeromycetes</taxon>
        <taxon>Glomerales</taxon>
        <taxon>Glomeraceae</taxon>
        <taxon>Funneliformis</taxon>
    </lineage>
</organism>
<evidence type="ECO:0000313" key="1">
    <source>
        <dbReference type="EMBL" id="CAI2197812.1"/>
    </source>
</evidence>
<dbReference type="EMBL" id="CAMKVN010017138">
    <property type="protein sequence ID" value="CAI2197812.1"/>
    <property type="molecule type" value="Genomic_DNA"/>
</dbReference>
<accession>A0A9W4XAH6</accession>
<evidence type="ECO:0000313" key="2">
    <source>
        <dbReference type="Proteomes" id="UP001153678"/>
    </source>
</evidence>
<name>A0A9W4XAH6_9GLOM</name>
<proteinExistence type="predicted"/>
<protein>
    <submittedName>
        <fullName evidence="1">12728_t:CDS:1</fullName>
    </submittedName>
</protein>
<feature type="non-terminal residue" evidence="1">
    <location>
        <position position="417"/>
    </location>
</feature>
<reference evidence="1" key="1">
    <citation type="submission" date="2022-08" db="EMBL/GenBank/DDBJ databases">
        <authorList>
            <person name="Kallberg Y."/>
            <person name="Tangrot J."/>
            <person name="Rosling A."/>
        </authorList>
    </citation>
    <scope>NUCLEOTIDE SEQUENCE</scope>
    <source>
        <strain evidence="1">Wild A</strain>
    </source>
</reference>
<dbReference type="OrthoDB" id="9895617at2759"/>
<dbReference type="Proteomes" id="UP001153678">
    <property type="component" value="Unassembled WGS sequence"/>
</dbReference>
<sequence length="417" mass="49352">MDENLFISDKTFGSYVLDTAKLIYRNEDGSFTTSDLVEEWFPLQIGKIFKGELNMEVQFFSISFDLEESFIFKREIIDLNHLCILFSLRLTNDSFEFSDNLARFFNCKSDEELRITFIKFTTAEVRLRKLSQFILSTALVITYLILLCWRHRQEWAKIISNSKEWLILEIDDIELRDELYGACEKFIIERFQINKYEDEEQQNSLVTCKKRVIITRKSVTTRTVSHILKYQTQTGSIPLDNKTAEYFRFESIEEFTTELQIHFHSEKFLRYVALDYRKDWFKVFDNASEYLRVQCNDDSKLEQQILASARKFIIKRHKVESSSIEDDHSFASAVENKQKAIDHEKSEEKRSQLIVKNKRKASYIEENHSVDVGSIKRYLSHCNEDGSFIFSEDVVKLLNFENIKSFETSIQSHFVSE</sequence>
<comment type="caution">
    <text evidence="1">The sequence shown here is derived from an EMBL/GenBank/DDBJ whole genome shotgun (WGS) entry which is preliminary data.</text>
</comment>
<gene>
    <name evidence="1" type="ORF">FWILDA_LOCUS18262</name>
</gene>
<dbReference type="AlphaFoldDB" id="A0A9W4XAH6"/>